<gene>
    <name evidence="1" type="ORF">NAF29_03230</name>
</gene>
<dbReference type="Proteomes" id="UP001165393">
    <property type="component" value="Unassembled WGS sequence"/>
</dbReference>
<accession>A0AA42B6I2</accession>
<dbReference type="EMBL" id="JAMQGP010000001">
    <property type="protein sequence ID" value="MCM2678684.1"/>
    <property type="molecule type" value="Genomic_DNA"/>
</dbReference>
<proteinExistence type="predicted"/>
<organism evidence="1 2">
    <name type="scientific">Echinimonas agarilytica</name>
    <dbReference type="NCBI Taxonomy" id="1215918"/>
    <lineage>
        <taxon>Bacteria</taxon>
        <taxon>Pseudomonadati</taxon>
        <taxon>Pseudomonadota</taxon>
        <taxon>Gammaproteobacteria</taxon>
        <taxon>Alteromonadales</taxon>
        <taxon>Echinimonadaceae</taxon>
        <taxon>Echinimonas</taxon>
    </lineage>
</organism>
<name>A0AA42B6I2_9GAMM</name>
<dbReference type="PANTHER" id="PTHR21485">
    <property type="entry name" value="HAD SUPERFAMILY MEMBERS CMAS AND KDSC"/>
    <property type="match status" value="1"/>
</dbReference>
<dbReference type="InterPro" id="IPR029044">
    <property type="entry name" value="Nucleotide-diphossugar_trans"/>
</dbReference>
<protein>
    <submittedName>
        <fullName evidence="1">Acylneuraminate cytidylyltransferase family protein</fullName>
    </submittedName>
</protein>
<comment type="caution">
    <text evidence="1">The sequence shown here is derived from an EMBL/GenBank/DDBJ whole genome shotgun (WGS) entry which is preliminary data.</text>
</comment>
<dbReference type="RefSeq" id="WP_251260044.1">
    <property type="nucleotide sequence ID" value="NZ_JAMQGP010000001.1"/>
</dbReference>
<dbReference type="CDD" id="cd02513">
    <property type="entry name" value="CMP-NeuAc_Synthase"/>
    <property type="match status" value="1"/>
</dbReference>
<keyword evidence="2" id="KW-1185">Reference proteome</keyword>
<dbReference type="Gene3D" id="3.90.550.10">
    <property type="entry name" value="Spore Coat Polysaccharide Biosynthesis Protein SpsA, Chain A"/>
    <property type="match status" value="1"/>
</dbReference>
<dbReference type="Pfam" id="PF02348">
    <property type="entry name" value="CTP_transf_3"/>
    <property type="match status" value="1"/>
</dbReference>
<dbReference type="SUPFAM" id="SSF53448">
    <property type="entry name" value="Nucleotide-diphospho-sugar transferases"/>
    <property type="match status" value="1"/>
</dbReference>
<keyword evidence="1" id="KW-0548">Nucleotidyltransferase</keyword>
<evidence type="ECO:0000313" key="2">
    <source>
        <dbReference type="Proteomes" id="UP001165393"/>
    </source>
</evidence>
<sequence length="222" mass="25291">MPEVSAVIVARANSQRVENKALQVLNKHTLLANKILQLKDCECIDRVIVGTDSDAIAAEAKEYGAEVVIRPDYYCDESVASANEMIGNMMELIETDVVVWAHCTNPFIHPDTYDAAVQKFLSCEDEGYDSLLSVIELKEHLWGPDKQVLNYNPYAERHTLSKDLPSYYMQDGGIFIQRHADMKANSYFFGQKPYLFEVPKDQFCDINTLDDLEHAIYRSKKK</sequence>
<keyword evidence="1" id="KW-0808">Transferase</keyword>
<dbReference type="InterPro" id="IPR003329">
    <property type="entry name" value="Cytidylyl_trans"/>
</dbReference>
<dbReference type="PANTHER" id="PTHR21485:SF3">
    <property type="entry name" value="N-ACYLNEURAMINATE CYTIDYLYLTRANSFERASE"/>
    <property type="match status" value="1"/>
</dbReference>
<dbReference type="InterPro" id="IPR050793">
    <property type="entry name" value="CMP-NeuNAc_synthase"/>
</dbReference>
<evidence type="ECO:0000313" key="1">
    <source>
        <dbReference type="EMBL" id="MCM2678684.1"/>
    </source>
</evidence>
<dbReference type="GO" id="GO:0008781">
    <property type="term" value="F:N-acylneuraminate cytidylyltransferase activity"/>
    <property type="evidence" value="ECO:0007669"/>
    <property type="project" value="TreeGrafter"/>
</dbReference>
<reference evidence="1 2" key="1">
    <citation type="journal article" date="2013" name="Antonie Van Leeuwenhoek">
        <title>Echinimonas agarilytica gen. nov., sp. nov., a new gammaproteobacterium isolated from the sea urchin Strongylocentrotus intermedius.</title>
        <authorList>
            <person name="Nedashkovskaya O.I."/>
            <person name="Stenkova A.M."/>
            <person name="Zhukova N.V."/>
            <person name="Van Trappen S."/>
            <person name="Lee J.S."/>
            <person name="Kim S.B."/>
        </authorList>
    </citation>
    <scope>NUCLEOTIDE SEQUENCE [LARGE SCALE GENOMIC DNA]</scope>
    <source>
        <strain evidence="1 2">KMM 6351</strain>
    </source>
</reference>
<dbReference type="AlphaFoldDB" id="A0AA42B6I2"/>